<proteinExistence type="predicted"/>
<dbReference type="Proteomes" id="UP000321580">
    <property type="component" value="Unassembled WGS sequence"/>
</dbReference>
<comment type="caution">
    <text evidence="1">The sequence shown here is derived from an EMBL/GenBank/DDBJ whole genome shotgun (WGS) entry which is preliminary data.</text>
</comment>
<organism evidence="1 2">
    <name type="scientific">Phaeodactylibacter luteus</name>
    <dbReference type="NCBI Taxonomy" id="1564516"/>
    <lineage>
        <taxon>Bacteria</taxon>
        <taxon>Pseudomonadati</taxon>
        <taxon>Bacteroidota</taxon>
        <taxon>Saprospiria</taxon>
        <taxon>Saprospirales</taxon>
        <taxon>Haliscomenobacteraceae</taxon>
        <taxon>Phaeodactylibacter</taxon>
    </lineage>
</organism>
<dbReference type="PROSITE" id="PS51257">
    <property type="entry name" value="PROKAR_LIPOPROTEIN"/>
    <property type="match status" value="1"/>
</dbReference>
<dbReference type="OrthoDB" id="960317at2"/>
<sequence>MKTVNMFACLCLLLGWLGCEQEQPLGNPAPPTAGFGNLTAAVVVDSFLDVQLLLSKPLERPLEVEAAVEGDAVAGEDFVLEGGNRFVLEPGQLNGVVRVRALPSDDPTRLDRIVQLRLLPTEGVRLAEGREVLTLVFSLGGQVNLELWAPNETFPQLFGYTSFGPEPVATGRTNEFFAFAFASRTTPDVIGFYHPNPDWGVNAFNMIRIYSDFNVSSASAFIRIPEALKFSPDSPGASFGTVEVIPQMVTVTRMESSGLPPFEIGISGGGAYDERTGTIQLDVFFDETAIGGAENVLRKYVLEAERR</sequence>
<reference evidence="1 2" key="1">
    <citation type="submission" date="2019-08" db="EMBL/GenBank/DDBJ databases">
        <title>Genome of Phaeodactylibacter luteus.</title>
        <authorList>
            <person name="Bowman J.P."/>
        </authorList>
    </citation>
    <scope>NUCLEOTIDE SEQUENCE [LARGE SCALE GENOMIC DNA]</scope>
    <source>
        <strain evidence="1 2">KCTC 42180</strain>
    </source>
</reference>
<dbReference type="RefSeq" id="WP_147167664.1">
    <property type="nucleotide sequence ID" value="NZ_VOOR01000021.1"/>
</dbReference>
<protein>
    <submittedName>
        <fullName evidence="1">Uncharacterized protein</fullName>
    </submittedName>
</protein>
<gene>
    <name evidence="1" type="ORF">FRY97_11415</name>
</gene>
<name>A0A5C6RLV9_9BACT</name>
<accession>A0A5C6RLV9</accession>
<evidence type="ECO:0000313" key="2">
    <source>
        <dbReference type="Proteomes" id="UP000321580"/>
    </source>
</evidence>
<dbReference type="EMBL" id="VOOR01000021">
    <property type="protein sequence ID" value="TXB62944.1"/>
    <property type="molecule type" value="Genomic_DNA"/>
</dbReference>
<evidence type="ECO:0000313" key="1">
    <source>
        <dbReference type="EMBL" id="TXB62944.1"/>
    </source>
</evidence>
<dbReference type="AlphaFoldDB" id="A0A5C6RLV9"/>
<keyword evidence="2" id="KW-1185">Reference proteome</keyword>